<feature type="chain" id="PRO_5047511393" description="Secreted protein" evidence="1">
    <location>
        <begin position="24"/>
        <end position="133"/>
    </location>
</feature>
<protein>
    <recommendedName>
        <fullName evidence="4">Secreted protein</fullName>
    </recommendedName>
</protein>
<dbReference type="EMBL" id="CP151260">
    <property type="protein sequence ID" value="WZH40932.1"/>
    <property type="molecule type" value="Genomic_DNA"/>
</dbReference>
<proteinExistence type="predicted"/>
<dbReference type="Proteomes" id="UP001489902">
    <property type="component" value="Chromosome 1"/>
</dbReference>
<organism evidence="2 3">
    <name type="scientific">Fusarium acuminatum</name>
    <dbReference type="NCBI Taxonomy" id="5515"/>
    <lineage>
        <taxon>Eukaryota</taxon>
        <taxon>Fungi</taxon>
        <taxon>Dikarya</taxon>
        <taxon>Ascomycota</taxon>
        <taxon>Pezizomycotina</taxon>
        <taxon>Sordariomycetes</taxon>
        <taxon>Hypocreomycetidae</taxon>
        <taxon>Hypocreales</taxon>
        <taxon>Nectriaceae</taxon>
        <taxon>Fusarium</taxon>
        <taxon>Fusarium tricinctum species complex</taxon>
    </lineage>
</organism>
<feature type="signal peptide" evidence="1">
    <location>
        <begin position="1"/>
        <end position="23"/>
    </location>
</feature>
<evidence type="ECO:0008006" key="4">
    <source>
        <dbReference type="Google" id="ProtNLM"/>
    </source>
</evidence>
<name>A0ABZ2WJT7_9HYPO</name>
<keyword evidence="1" id="KW-0732">Signal</keyword>
<reference evidence="2 3" key="1">
    <citation type="submission" date="2024-04" db="EMBL/GenBank/DDBJ databases">
        <title>Complete genome sequence of Fusarium acuminatum.</title>
        <authorList>
            <person name="Lan B."/>
        </authorList>
    </citation>
    <scope>NUCLEOTIDE SEQUENCE [LARGE SCALE GENOMIC DNA]</scope>
    <source>
        <strain evidence="2">1A</strain>
    </source>
</reference>
<keyword evidence="3" id="KW-1185">Reference proteome</keyword>
<gene>
    <name evidence="2" type="ORF">QYS62_001871</name>
</gene>
<accession>A0ABZ2WJT7</accession>
<evidence type="ECO:0000256" key="1">
    <source>
        <dbReference type="SAM" id="SignalP"/>
    </source>
</evidence>
<evidence type="ECO:0000313" key="3">
    <source>
        <dbReference type="Proteomes" id="UP001489902"/>
    </source>
</evidence>
<sequence length="133" mass="14385">MKTFSSIALFCAFIGMSLKPVSAGCFTSGDDWQDRDAARDHVEHACRSPDGTGAFQGSYLPGQAKSLCIQHSPTQRFEFKVQNTNTGQGFDLADADCVLRLQNEINACAKGGDSTISGWNFVYVLSCPMSFAN</sequence>
<evidence type="ECO:0000313" key="2">
    <source>
        <dbReference type="EMBL" id="WZH40932.1"/>
    </source>
</evidence>